<feature type="compositionally biased region" description="Basic and acidic residues" evidence="1">
    <location>
        <begin position="33"/>
        <end position="44"/>
    </location>
</feature>
<dbReference type="EMBL" id="AMQN01012080">
    <property type="status" value="NOT_ANNOTATED_CDS"/>
    <property type="molecule type" value="Genomic_DNA"/>
</dbReference>
<dbReference type="HOGENOM" id="CLU_799853_0_0_1"/>
<reference evidence="2 4" key="2">
    <citation type="journal article" date="2013" name="Nature">
        <title>Insights into bilaterian evolution from three spiralian genomes.</title>
        <authorList>
            <person name="Simakov O."/>
            <person name="Marletaz F."/>
            <person name="Cho S.J."/>
            <person name="Edsinger-Gonzales E."/>
            <person name="Havlak P."/>
            <person name="Hellsten U."/>
            <person name="Kuo D.H."/>
            <person name="Larsson T."/>
            <person name="Lv J."/>
            <person name="Arendt D."/>
            <person name="Savage R."/>
            <person name="Osoegawa K."/>
            <person name="de Jong P."/>
            <person name="Grimwood J."/>
            <person name="Chapman J.A."/>
            <person name="Shapiro H."/>
            <person name="Aerts A."/>
            <person name="Otillar R.P."/>
            <person name="Terry A.Y."/>
            <person name="Boore J.L."/>
            <person name="Grigoriev I.V."/>
            <person name="Lindberg D.R."/>
            <person name="Seaver E.C."/>
            <person name="Weisblat D.A."/>
            <person name="Putnam N.H."/>
            <person name="Rokhsar D.S."/>
        </authorList>
    </citation>
    <scope>NUCLEOTIDE SEQUENCE</scope>
    <source>
        <strain evidence="2 4">I ESC-2004</strain>
    </source>
</reference>
<feature type="region of interest" description="Disordered" evidence="1">
    <location>
        <begin position="1"/>
        <end position="88"/>
    </location>
</feature>
<feature type="compositionally biased region" description="Basic and acidic residues" evidence="1">
    <location>
        <begin position="62"/>
        <end position="78"/>
    </location>
</feature>
<dbReference type="EnsemblMetazoa" id="CapteT192190">
    <property type="protein sequence ID" value="CapteP192190"/>
    <property type="gene ID" value="CapteG192190"/>
</dbReference>
<evidence type="ECO:0000256" key="1">
    <source>
        <dbReference type="SAM" id="MobiDB-lite"/>
    </source>
</evidence>
<dbReference type="EMBL" id="KB309282">
    <property type="protein sequence ID" value="ELT94912.1"/>
    <property type="molecule type" value="Genomic_DNA"/>
</dbReference>
<reference evidence="4" key="1">
    <citation type="submission" date="2012-12" db="EMBL/GenBank/DDBJ databases">
        <authorList>
            <person name="Hellsten U."/>
            <person name="Grimwood J."/>
            <person name="Chapman J.A."/>
            <person name="Shapiro H."/>
            <person name="Aerts A."/>
            <person name="Otillar R.P."/>
            <person name="Terry A.Y."/>
            <person name="Boore J.L."/>
            <person name="Simakov O."/>
            <person name="Marletaz F."/>
            <person name="Cho S.-J."/>
            <person name="Edsinger-Gonzales E."/>
            <person name="Havlak P."/>
            <person name="Kuo D.-H."/>
            <person name="Larsson T."/>
            <person name="Lv J."/>
            <person name="Arendt D."/>
            <person name="Savage R."/>
            <person name="Osoegawa K."/>
            <person name="de Jong P."/>
            <person name="Lindberg D.R."/>
            <person name="Seaver E.C."/>
            <person name="Weisblat D.A."/>
            <person name="Putnam N.H."/>
            <person name="Grigoriev I.V."/>
            <person name="Rokhsar D.S."/>
        </authorList>
    </citation>
    <scope>NUCLEOTIDE SEQUENCE</scope>
    <source>
        <strain evidence="4">I ESC-2004</strain>
    </source>
</reference>
<dbReference type="AlphaFoldDB" id="R7TN15"/>
<organism evidence="2">
    <name type="scientific">Capitella teleta</name>
    <name type="common">Polychaete worm</name>
    <dbReference type="NCBI Taxonomy" id="283909"/>
    <lineage>
        <taxon>Eukaryota</taxon>
        <taxon>Metazoa</taxon>
        <taxon>Spiralia</taxon>
        <taxon>Lophotrochozoa</taxon>
        <taxon>Annelida</taxon>
        <taxon>Polychaeta</taxon>
        <taxon>Sedentaria</taxon>
        <taxon>Scolecida</taxon>
        <taxon>Capitellidae</taxon>
        <taxon>Capitella</taxon>
    </lineage>
</organism>
<protein>
    <submittedName>
        <fullName evidence="2 3">Uncharacterized protein</fullName>
    </submittedName>
</protein>
<keyword evidence="4" id="KW-1185">Reference proteome</keyword>
<evidence type="ECO:0000313" key="4">
    <source>
        <dbReference type="Proteomes" id="UP000014760"/>
    </source>
</evidence>
<evidence type="ECO:0000313" key="3">
    <source>
        <dbReference type="EnsemblMetazoa" id="CapteP192190"/>
    </source>
</evidence>
<evidence type="ECO:0000313" key="2">
    <source>
        <dbReference type="EMBL" id="ELT94912.1"/>
    </source>
</evidence>
<proteinExistence type="predicted"/>
<accession>R7TN15</accession>
<sequence length="347" mass="40147">MNLLNEISDKLRLKSGKTKLPDKKKKKKKKKKEKGETNLARKDPYASQPSARRSALLKTRGKKAEGDLRSRSSKKQDQQESDLSEEASGGEADTTWVCALYDYKAEDDAKMMECELCSLYFCCKCFSMHDQVYEYMTRDDALWPKPARWIDRSIPIKVRQTDRQYNKYMSTRSEEDYNSYHRIQNQVRWNTRKAKSNYEKNFAHGAKINIKSVFSVFTEEQTLAPHNEHRTLDSSTIADLLWLSSPSLEDHLISETQKTLILLYKSLIGPHLEYCNAITLPKTIRAMKAIERIQRESKKNPKLLSSTRTYRTVPCWSTAFKCEKIDSRASFWISIGGAISLKNADLL</sequence>
<reference evidence="3" key="3">
    <citation type="submission" date="2015-06" db="UniProtKB">
        <authorList>
            <consortium name="EnsemblMetazoa"/>
        </authorList>
    </citation>
    <scope>IDENTIFICATION</scope>
</reference>
<feature type="compositionally biased region" description="Basic residues" evidence="1">
    <location>
        <begin position="13"/>
        <end position="32"/>
    </location>
</feature>
<gene>
    <name evidence="2" type="ORF">CAPTEDRAFT_192190</name>
</gene>
<dbReference type="EMBL" id="AMQN01012081">
    <property type="status" value="NOT_ANNOTATED_CDS"/>
    <property type="molecule type" value="Genomic_DNA"/>
</dbReference>
<name>R7TN15_CAPTE</name>
<dbReference type="Proteomes" id="UP000014760">
    <property type="component" value="Unassembled WGS sequence"/>
</dbReference>